<dbReference type="GO" id="GO:0070897">
    <property type="term" value="P:transcription preinitiation complex assembly"/>
    <property type="evidence" value="ECO:0007669"/>
    <property type="project" value="InterPro"/>
</dbReference>
<evidence type="ECO:0000256" key="1">
    <source>
        <dbReference type="ARBA" id="ARBA00023015"/>
    </source>
</evidence>
<sequence length="75" mass="8003">MLAARHGQPGDARRGGLDVRRNPESVAVAISYMVVQRAGASKTVRDVSMATCVAEATIKEAHKELTPHAEMLFAA</sequence>
<evidence type="ECO:0008006" key="5">
    <source>
        <dbReference type="Google" id="ProtNLM"/>
    </source>
</evidence>
<gene>
    <name evidence="3" type="ORF">U9M48_034209</name>
</gene>
<dbReference type="SUPFAM" id="SSF47954">
    <property type="entry name" value="Cyclin-like"/>
    <property type="match status" value="1"/>
</dbReference>
<dbReference type="EMBL" id="CP144751">
    <property type="protein sequence ID" value="WVZ87598.1"/>
    <property type="molecule type" value="Genomic_DNA"/>
</dbReference>
<evidence type="ECO:0000313" key="3">
    <source>
        <dbReference type="EMBL" id="WVZ87598.1"/>
    </source>
</evidence>
<dbReference type="PANTHER" id="PTHR11618">
    <property type="entry name" value="TRANSCRIPTION INITIATION FACTOR IIB-RELATED"/>
    <property type="match status" value="1"/>
</dbReference>
<name>A0AAQ3X6L4_PASNO</name>
<protein>
    <recommendedName>
        <fullName evidence="5">Transcription factor TFIIB cyclin-like domain-containing protein</fullName>
    </recommendedName>
</protein>
<keyword evidence="1" id="KW-0805">Transcription regulation</keyword>
<dbReference type="Proteomes" id="UP001341281">
    <property type="component" value="Chromosome 07"/>
</dbReference>
<accession>A0AAQ3X6L4</accession>
<dbReference type="AlphaFoldDB" id="A0AAQ3X6L4"/>
<dbReference type="GO" id="GO:0005634">
    <property type="term" value="C:nucleus"/>
    <property type="evidence" value="ECO:0007669"/>
    <property type="project" value="TreeGrafter"/>
</dbReference>
<proteinExistence type="predicted"/>
<evidence type="ECO:0000256" key="2">
    <source>
        <dbReference type="ARBA" id="ARBA00023163"/>
    </source>
</evidence>
<reference evidence="3 4" key="1">
    <citation type="submission" date="2024-02" db="EMBL/GenBank/DDBJ databases">
        <title>High-quality chromosome-scale genome assembly of Pensacola bahiagrass (Paspalum notatum Flugge var. saurae).</title>
        <authorList>
            <person name="Vega J.M."/>
            <person name="Podio M."/>
            <person name="Orjuela J."/>
            <person name="Siena L.A."/>
            <person name="Pessino S.C."/>
            <person name="Combes M.C."/>
            <person name="Mariac C."/>
            <person name="Albertini E."/>
            <person name="Pupilli F."/>
            <person name="Ortiz J.P.A."/>
            <person name="Leblanc O."/>
        </authorList>
    </citation>
    <scope>NUCLEOTIDE SEQUENCE [LARGE SCALE GENOMIC DNA]</scope>
    <source>
        <strain evidence="3">R1</strain>
        <tissue evidence="3">Leaf</tissue>
    </source>
</reference>
<dbReference type="InterPro" id="IPR000812">
    <property type="entry name" value="TFIIB"/>
</dbReference>
<dbReference type="InterPro" id="IPR036915">
    <property type="entry name" value="Cyclin-like_sf"/>
</dbReference>
<dbReference type="Gene3D" id="1.10.472.10">
    <property type="entry name" value="Cyclin-like"/>
    <property type="match status" value="1"/>
</dbReference>
<dbReference type="PANTHER" id="PTHR11618:SF24">
    <property type="entry name" value="OS03G0193600 PROTEIN"/>
    <property type="match status" value="1"/>
</dbReference>
<dbReference type="GO" id="GO:0097550">
    <property type="term" value="C:transcription preinitiation complex"/>
    <property type="evidence" value="ECO:0007669"/>
    <property type="project" value="TreeGrafter"/>
</dbReference>
<organism evidence="3 4">
    <name type="scientific">Paspalum notatum var. saurae</name>
    <dbReference type="NCBI Taxonomy" id="547442"/>
    <lineage>
        <taxon>Eukaryota</taxon>
        <taxon>Viridiplantae</taxon>
        <taxon>Streptophyta</taxon>
        <taxon>Embryophyta</taxon>
        <taxon>Tracheophyta</taxon>
        <taxon>Spermatophyta</taxon>
        <taxon>Magnoliopsida</taxon>
        <taxon>Liliopsida</taxon>
        <taxon>Poales</taxon>
        <taxon>Poaceae</taxon>
        <taxon>PACMAD clade</taxon>
        <taxon>Panicoideae</taxon>
        <taxon>Andropogonodae</taxon>
        <taxon>Paspaleae</taxon>
        <taxon>Paspalinae</taxon>
        <taxon>Paspalum</taxon>
    </lineage>
</organism>
<keyword evidence="2" id="KW-0804">Transcription</keyword>
<evidence type="ECO:0000313" key="4">
    <source>
        <dbReference type="Proteomes" id="UP001341281"/>
    </source>
</evidence>
<keyword evidence="4" id="KW-1185">Reference proteome</keyword>
<dbReference type="GO" id="GO:0017025">
    <property type="term" value="F:TBP-class protein binding"/>
    <property type="evidence" value="ECO:0007669"/>
    <property type="project" value="TreeGrafter"/>
</dbReference>